<dbReference type="Pfam" id="PF04828">
    <property type="entry name" value="GFA"/>
    <property type="match status" value="1"/>
</dbReference>
<accession>A0ABM6TBU0</accession>
<dbReference type="RefSeq" id="WP_013077408.1">
    <property type="nucleotide sequence ID" value="NZ_CP027850.1"/>
</dbReference>
<gene>
    <name evidence="6" type="ORF">B7G68_01135</name>
</gene>
<evidence type="ECO:0000256" key="2">
    <source>
        <dbReference type="ARBA" id="ARBA00022723"/>
    </source>
</evidence>
<dbReference type="Proteomes" id="UP000240527">
    <property type="component" value="Chromosome"/>
</dbReference>
<proteinExistence type="inferred from homology"/>
<feature type="domain" description="CENP-V/GFA" evidence="5">
    <location>
        <begin position="12"/>
        <end position="145"/>
    </location>
</feature>
<dbReference type="PROSITE" id="PS51891">
    <property type="entry name" value="CENP_V_GFA"/>
    <property type="match status" value="1"/>
</dbReference>
<reference evidence="6 7" key="1">
    <citation type="journal article" date="2015" name="Biotechnol. Bioeng.">
        <title>Genome sequence and phenotypic characterization of Caulobacter segnis.</title>
        <authorList>
            <person name="Patel S."/>
            <person name="Fletcher B."/>
            <person name="Scott D.C."/>
            <person name="Ely B."/>
        </authorList>
    </citation>
    <scope>NUCLEOTIDE SEQUENCE [LARGE SCALE GENOMIC DNA]</scope>
    <source>
        <strain evidence="6 7">TK0059</strain>
    </source>
</reference>
<evidence type="ECO:0000256" key="4">
    <source>
        <dbReference type="ARBA" id="ARBA00023239"/>
    </source>
</evidence>
<dbReference type="PANTHER" id="PTHR33337">
    <property type="entry name" value="GFA DOMAIN-CONTAINING PROTEIN"/>
    <property type="match status" value="1"/>
</dbReference>
<keyword evidence="2" id="KW-0479">Metal-binding</keyword>
<keyword evidence="4" id="KW-0456">Lyase</keyword>
<dbReference type="Gene3D" id="3.90.1590.10">
    <property type="entry name" value="glutathione-dependent formaldehyde- activating enzyme (gfa)"/>
    <property type="match status" value="1"/>
</dbReference>
<organism evidence="6 7">
    <name type="scientific">Caulobacter segnis</name>
    <dbReference type="NCBI Taxonomy" id="88688"/>
    <lineage>
        <taxon>Bacteria</taxon>
        <taxon>Pseudomonadati</taxon>
        <taxon>Pseudomonadota</taxon>
        <taxon>Alphaproteobacteria</taxon>
        <taxon>Caulobacterales</taxon>
        <taxon>Caulobacteraceae</taxon>
        <taxon>Caulobacter</taxon>
    </lineage>
</organism>
<keyword evidence="7" id="KW-1185">Reference proteome</keyword>
<evidence type="ECO:0000256" key="3">
    <source>
        <dbReference type="ARBA" id="ARBA00022833"/>
    </source>
</evidence>
<sequence length="160" mass="17903">MPKALKPPAEEAEGACACGAVRLAIGVPARWAFHDHSAASRRAQGCAYVTYVASYRSRFRWLEGEGLVTRHEHEGTTRGFCARCGTPLFMARQRSPTMINLPRALFETRTGREPRYHTSLDQAADWAYGGGKLVPLKGYPGVMWERPKARPKRKPIDDFL</sequence>
<protein>
    <submittedName>
        <fullName evidence="6">GFA family protein</fullName>
    </submittedName>
</protein>
<evidence type="ECO:0000259" key="5">
    <source>
        <dbReference type="PROSITE" id="PS51891"/>
    </source>
</evidence>
<keyword evidence="3" id="KW-0862">Zinc</keyword>
<evidence type="ECO:0000313" key="7">
    <source>
        <dbReference type="Proteomes" id="UP000240527"/>
    </source>
</evidence>
<evidence type="ECO:0000313" key="6">
    <source>
        <dbReference type="EMBL" id="AVQ00585.1"/>
    </source>
</evidence>
<dbReference type="InterPro" id="IPR011057">
    <property type="entry name" value="Mss4-like_sf"/>
</dbReference>
<name>A0ABM6TBU0_9CAUL</name>
<dbReference type="InterPro" id="IPR006913">
    <property type="entry name" value="CENP-V/GFA"/>
</dbReference>
<dbReference type="SUPFAM" id="SSF51316">
    <property type="entry name" value="Mss4-like"/>
    <property type="match status" value="1"/>
</dbReference>
<dbReference type="EMBL" id="CP027850">
    <property type="protein sequence ID" value="AVQ00585.1"/>
    <property type="molecule type" value="Genomic_DNA"/>
</dbReference>
<dbReference type="PANTHER" id="PTHR33337:SF40">
    <property type="entry name" value="CENP-V_GFA DOMAIN-CONTAINING PROTEIN-RELATED"/>
    <property type="match status" value="1"/>
</dbReference>
<comment type="similarity">
    <text evidence="1">Belongs to the Gfa family.</text>
</comment>
<evidence type="ECO:0000256" key="1">
    <source>
        <dbReference type="ARBA" id="ARBA00005495"/>
    </source>
</evidence>